<dbReference type="PANTHER" id="PTHR36688">
    <property type="entry name" value="ENDO/EXONUCLEASE/PHOSPHATASE DOMAIN-CONTAINING PROTEIN"/>
    <property type="match status" value="1"/>
</dbReference>
<dbReference type="PROSITE" id="PS50878">
    <property type="entry name" value="RT_POL"/>
    <property type="match status" value="1"/>
</dbReference>
<organism evidence="2">
    <name type="scientific">Clastoptera arizonana</name>
    <name type="common">Arizona spittle bug</name>
    <dbReference type="NCBI Taxonomy" id="38151"/>
    <lineage>
        <taxon>Eukaryota</taxon>
        <taxon>Metazoa</taxon>
        <taxon>Ecdysozoa</taxon>
        <taxon>Arthropoda</taxon>
        <taxon>Hexapoda</taxon>
        <taxon>Insecta</taxon>
        <taxon>Pterygota</taxon>
        <taxon>Neoptera</taxon>
        <taxon>Paraneoptera</taxon>
        <taxon>Hemiptera</taxon>
        <taxon>Auchenorrhyncha</taxon>
        <taxon>Cercopoidea</taxon>
        <taxon>Clastopteridae</taxon>
        <taxon>Clastoptera</taxon>
    </lineage>
</organism>
<dbReference type="PANTHER" id="PTHR36688:SF1">
    <property type="entry name" value="ENDONUCLEASE_EXONUCLEASE_PHOSPHATASE DOMAIN-CONTAINING PROTEIN"/>
    <property type="match status" value="1"/>
</dbReference>
<dbReference type="GO" id="GO:0071897">
    <property type="term" value="P:DNA biosynthetic process"/>
    <property type="evidence" value="ECO:0007669"/>
    <property type="project" value="UniProtKB-ARBA"/>
</dbReference>
<gene>
    <name evidence="2" type="ORF">g.32901</name>
</gene>
<proteinExistence type="predicted"/>
<sequence length="225" mass="25768">MLYTPADKVELFADSLQTQFTPHPISYTWEHTERVKSFLNTYLQQTVIPPLLTFSPDQVTDTIHSLKPRKAPGLDKLSNSALKHLPVNMLESITDLFNGIMRTSHFPAPWKRAKIILIKKPHKSALLPENFRPISLLPNLSKVFERLVYTHLLSHLHNTIRPEQFSFRHQHATTLQLINIINSIADGFNKKLTTVSVFLDISKAFDKVWHTGLLYKLAQTPLSPC</sequence>
<feature type="domain" description="Reverse transcriptase" evidence="1">
    <location>
        <begin position="99"/>
        <end position="225"/>
    </location>
</feature>
<evidence type="ECO:0000259" key="1">
    <source>
        <dbReference type="PROSITE" id="PS50878"/>
    </source>
</evidence>
<dbReference type="EMBL" id="GEDC01012902">
    <property type="protein sequence ID" value="JAS24396.1"/>
    <property type="molecule type" value="Transcribed_RNA"/>
</dbReference>
<dbReference type="SUPFAM" id="SSF56672">
    <property type="entry name" value="DNA/RNA polymerases"/>
    <property type="match status" value="1"/>
</dbReference>
<dbReference type="InterPro" id="IPR000477">
    <property type="entry name" value="RT_dom"/>
</dbReference>
<dbReference type="Pfam" id="PF00078">
    <property type="entry name" value="RVT_1"/>
    <property type="match status" value="1"/>
</dbReference>
<dbReference type="CDD" id="cd01650">
    <property type="entry name" value="RT_nLTR_like"/>
    <property type="match status" value="1"/>
</dbReference>
<dbReference type="AlphaFoldDB" id="A0A1B6DFH8"/>
<dbReference type="InterPro" id="IPR052560">
    <property type="entry name" value="RdDP_mobile_element"/>
</dbReference>
<reference evidence="2" key="1">
    <citation type="submission" date="2015-12" db="EMBL/GenBank/DDBJ databases">
        <title>De novo transcriptome assembly of four potential Pierce s Disease insect vectors from Arizona vineyards.</title>
        <authorList>
            <person name="Tassone E.E."/>
        </authorList>
    </citation>
    <scope>NUCLEOTIDE SEQUENCE</scope>
</reference>
<name>A0A1B6DFH8_9HEMI</name>
<evidence type="ECO:0000313" key="2">
    <source>
        <dbReference type="EMBL" id="JAS24396.1"/>
    </source>
</evidence>
<accession>A0A1B6DFH8</accession>
<dbReference type="InterPro" id="IPR043502">
    <property type="entry name" value="DNA/RNA_pol_sf"/>
</dbReference>
<protein>
    <recommendedName>
        <fullName evidence="1">Reverse transcriptase domain-containing protein</fullName>
    </recommendedName>
</protein>